<evidence type="ECO:0000313" key="1">
    <source>
        <dbReference type="EMBL" id="GAA5799009.1"/>
    </source>
</evidence>
<sequence length="226" mass="25926">MEVDEDQYLLANITNFGEYTDLKPPEKPIKKSKIEQKGVVEKEDLSIEKSALHEFLTEKCQITLKRAHFHSVERNSFVKIEERYKWVKEWQETDLDFESNCVFIDEATFHINMKRSYAWPGKRKRAVITAPKTRAKTTTIIGAISPYGIVNVKIKLSKVTAPSKKRKAANGSVQQTQTGKGGTLTGHYFNFLASTMDAMDKHEAFKGHYLIMDNAPIHKNKDIQLY</sequence>
<name>A0ABP9XW66_9FUNG</name>
<evidence type="ECO:0000313" key="2">
    <source>
        <dbReference type="Proteomes" id="UP001476247"/>
    </source>
</evidence>
<accession>A0ABP9XW66</accession>
<comment type="caution">
    <text evidence="1">The sequence shown here is derived from an EMBL/GenBank/DDBJ whole genome shotgun (WGS) entry which is preliminary data.</text>
</comment>
<protein>
    <recommendedName>
        <fullName evidence="3">Tc1-like transposase DDE domain-containing protein</fullName>
    </recommendedName>
</protein>
<dbReference type="InterPro" id="IPR036397">
    <property type="entry name" value="RNaseH_sf"/>
</dbReference>
<proteinExistence type="predicted"/>
<evidence type="ECO:0008006" key="3">
    <source>
        <dbReference type="Google" id="ProtNLM"/>
    </source>
</evidence>
<dbReference type="Proteomes" id="UP001476247">
    <property type="component" value="Unassembled WGS sequence"/>
</dbReference>
<dbReference type="Gene3D" id="3.30.420.10">
    <property type="entry name" value="Ribonuclease H-like superfamily/Ribonuclease H"/>
    <property type="match status" value="1"/>
</dbReference>
<gene>
    <name evidence="1" type="ORF">HPULCUR_004418</name>
</gene>
<organism evidence="1 2">
    <name type="scientific">Helicostylum pulchrum</name>
    <dbReference type="NCBI Taxonomy" id="562976"/>
    <lineage>
        <taxon>Eukaryota</taxon>
        <taxon>Fungi</taxon>
        <taxon>Fungi incertae sedis</taxon>
        <taxon>Mucoromycota</taxon>
        <taxon>Mucoromycotina</taxon>
        <taxon>Mucoromycetes</taxon>
        <taxon>Mucorales</taxon>
        <taxon>Mucorineae</taxon>
        <taxon>Mucoraceae</taxon>
        <taxon>Helicostylum</taxon>
    </lineage>
</organism>
<keyword evidence="2" id="KW-1185">Reference proteome</keyword>
<dbReference type="EMBL" id="BAABUJ010000011">
    <property type="protein sequence ID" value="GAA5799009.1"/>
    <property type="molecule type" value="Genomic_DNA"/>
</dbReference>
<reference evidence="1 2" key="1">
    <citation type="submission" date="2024-04" db="EMBL/GenBank/DDBJ databases">
        <title>genome sequences of Mucor flavus KT1a and Helicostylum pulchrum KT1b strains isolation_sourced from the surface of a dry-aged beef.</title>
        <authorList>
            <person name="Toyotome T."/>
            <person name="Hosono M."/>
            <person name="Torimaru M."/>
            <person name="Fukuda K."/>
            <person name="Mikami N."/>
        </authorList>
    </citation>
    <scope>NUCLEOTIDE SEQUENCE [LARGE SCALE GENOMIC DNA]</scope>
    <source>
        <strain evidence="1 2">KT1b</strain>
    </source>
</reference>